<feature type="region of interest" description="Disordered" evidence="1">
    <location>
        <begin position="230"/>
        <end position="300"/>
    </location>
</feature>
<evidence type="ECO:0000256" key="1">
    <source>
        <dbReference type="SAM" id="MobiDB-lite"/>
    </source>
</evidence>
<dbReference type="AlphaFoldDB" id="G3JEM5"/>
<sequence length="814" mass="89798">MSSENRELIAFLSLLFSFTSAPLGIRVFRSQEISQSGRNLVAIERKPVPTTPGACLPARMALLNGHGSGPAPGRAALPDRNVAAETIEDAYVAFIFHCNPALPADCDTVTLREAFRNPPRSGGKIFEPFTIYELVRRFYSKEIKTWTELTVKLGVEPPDPAKEESVQKIAQYGVRLKKWLHSMHVKAFFEYLMDMPNDYWVNIPVDPNPVATPVRDGIAVEDDMALRALLPHIRPKRGRKRPDNDNASNGPNQRQRTSPAPAVDEYAPQSAWPHGADPRSTPMDAAPMSAVGGWPPHETMQTPLTRWPASAVTPSVRDAFWADEPRSAVTPSKANGPHQRRGAKNVSSAWKLGGEDMPKKTRGRPPIHRTPIDTPSTAGTAWPHTPNALQSQDKPDLDGHMGGQLSRNSSMSATPPVTMQDMSQPNMTFNHPQQPQYSSHSLPQNQQDGSRSAPSYPSHSIPQSQQDGSRPAPYPPHSIPENQQDGHRPAPYSSHSIPQNQQDGSRPARPSISLQVPQRPSGSVRLATPPPPQPQVQHPQAMPAQEQSYKEPLPIYDNMHAPPPGQPFAVEKDGDKYKKWEPINASENVGIALGETPGNSIPEYFFETMSDRTNIDGVMAYFVRMTYESQWYDEDGKSTQCSSMEEATAIINATLENMYKTAASSQAFLINLAALAGARMLMTNLTRCTRQGEKDGHTTYKCEWEYQFGHLHGYFNMAASVPFSMWRLKPSARGGGGGGEGSHGNGADGAGRDEDGPNTSDPQLQAEHWQNKYKALLDEADKKDRELFDLRNKVIDSLKTQRATMPPCNGDKKM</sequence>
<dbReference type="RefSeq" id="XP_006670005.1">
    <property type="nucleotide sequence ID" value="XM_006669942.1"/>
</dbReference>
<accession>G3JEM5</accession>
<reference evidence="2 3" key="1">
    <citation type="journal article" date="2011" name="Genome Biol.">
        <title>Genome sequence of the insect pathogenic fungus Cordyceps militaris, a valued traditional Chinese medicine.</title>
        <authorList>
            <person name="Zheng P."/>
            <person name="Xia Y."/>
            <person name="Xiao G."/>
            <person name="Xiong C."/>
            <person name="Hu X."/>
            <person name="Zhang S."/>
            <person name="Zheng H."/>
            <person name="Huang Y."/>
            <person name="Zhou Y."/>
            <person name="Wang S."/>
            <person name="Zhao G.P."/>
            <person name="Liu X."/>
            <person name="St Leger R.J."/>
            <person name="Wang C."/>
        </authorList>
    </citation>
    <scope>NUCLEOTIDE SEQUENCE [LARGE SCALE GENOMIC DNA]</scope>
    <source>
        <strain evidence="2 3">CM01</strain>
    </source>
</reference>
<dbReference type="InterPro" id="IPR018562">
    <property type="entry name" value="ARS-binding_2"/>
</dbReference>
<dbReference type="GO" id="GO:0003688">
    <property type="term" value="F:DNA replication origin binding"/>
    <property type="evidence" value="ECO:0007669"/>
    <property type="project" value="TreeGrafter"/>
</dbReference>
<dbReference type="STRING" id="983644.G3JEM5"/>
<feature type="region of interest" description="Disordered" evidence="1">
    <location>
        <begin position="732"/>
        <end position="772"/>
    </location>
</feature>
<name>G3JEM5_CORMM</name>
<dbReference type="OMA" id="RRGPKNV"/>
<dbReference type="Pfam" id="PF09441">
    <property type="entry name" value="Abp2"/>
    <property type="match status" value="1"/>
</dbReference>
<feature type="compositionally biased region" description="Polar residues" evidence="1">
    <location>
        <begin position="512"/>
        <end position="521"/>
    </location>
</feature>
<protein>
    <submittedName>
        <fullName evidence="2">ARS binding protein Abp2, putative</fullName>
    </submittedName>
</protein>
<feature type="compositionally biased region" description="Polar residues" evidence="1">
    <location>
        <begin position="493"/>
        <end position="504"/>
    </location>
</feature>
<dbReference type="KEGG" id="cmt:CCM_04796"/>
<feature type="compositionally biased region" description="Low complexity" evidence="1">
    <location>
        <begin position="535"/>
        <end position="545"/>
    </location>
</feature>
<dbReference type="OrthoDB" id="2104370at2759"/>
<gene>
    <name evidence="2" type="ORF">CCM_04796</name>
</gene>
<dbReference type="eggNOG" id="ENOG502QV85">
    <property type="taxonomic scope" value="Eukaryota"/>
</dbReference>
<proteinExistence type="predicted"/>
<evidence type="ECO:0000313" key="2">
    <source>
        <dbReference type="EMBL" id="EGX93422.1"/>
    </source>
</evidence>
<organism evidence="2 3">
    <name type="scientific">Cordyceps militaris (strain CM01)</name>
    <name type="common">Caterpillar fungus</name>
    <dbReference type="NCBI Taxonomy" id="983644"/>
    <lineage>
        <taxon>Eukaryota</taxon>
        <taxon>Fungi</taxon>
        <taxon>Dikarya</taxon>
        <taxon>Ascomycota</taxon>
        <taxon>Pezizomycotina</taxon>
        <taxon>Sordariomycetes</taxon>
        <taxon>Hypocreomycetidae</taxon>
        <taxon>Hypocreales</taxon>
        <taxon>Cordycipitaceae</taxon>
        <taxon>Cordyceps</taxon>
    </lineage>
</organism>
<dbReference type="HOGENOM" id="CLU_014337_0_0_1"/>
<dbReference type="Proteomes" id="UP000001610">
    <property type="component" value="Unassembled WGS sequence"/>
</dbReference>
<feature type="compositionally biased region" description="Gly residues" evidence="1">
    <location>
        <begin position="733"/>
        <end position="749"/>
    </location>
</feature>
<dbReference type="EMBL" id="JH126401">
    <property type="protein sequence ID" value="EGX93422.1"/>
    <property type="molecule type" value="Genomic_DNA"/>
</dbReference>
<dbReference type="GeneID" id="18166817"/>
<feature type="region of interest" description="Disordered" evidence="1">
    <location>
        <begin position="326"/>
        <end position="547"/>
    </location>
</feature>
<feature type="compositionally biased region" description="Polar residues" evidence="1">
    <location>
        <begin position="245"/>
        <end position="258"/>
    </location>
</feature>
<dbReference type="PANTHER" id="PTHR42048:SF1">
    <property type="entry name" value="ARS-BINDING PROTEIN 2"/>
    <property type="match status" value="1"/>
</dbReference>
<evidence type="ECO:0000313" key="3">
    <source>
        <dbReference type="Proteomes" id="UP000001610"/>
    </source>
</evidence>
<keyword evidence="3" id="KW-1185">Reference proteome</keyword>
<dbReference type="VEuPathDB" id="FungiDB:CCM_04796"/>
<feature type="compositionally biased region" description="Polar residues" evidence="1">
    <location>
        <begin position="405"/>
        <end position="468"/>
    </location>
</feature>
<dbReference type="PANTHER" id="PTHR42048">
    <property type="entry name" value="ARS-BINDING PROTEIN 2"/>
    <property type="match status" value="1"/>
</dbReference>
<dbReference type="InParanoid" id="G3JEM5"/>